<dbReference type="PANTHER" id="PTHR22916:SF3">
    <property type="entry name" value="UDP-GLCNAC:BETAGAL BETA-1,3-N-ACETYLGLUCOSAMINYLTRANSFERASE-LIKE PROTEIN 1"/>
    <property type="match status" value="1"/>
</dbReference>
<dbReference type="STRING" id="454006.SAMN05421825_1852"/>
<dbReference type="InterPro" id="IPR029044">
    <property type="entry name" value="Nucleotide-diphossugar_trans"/>
</dbReference>
<gene>
    <name evidence="2" type="ORF">SAMN05421825_1852</name>
</gene>
<dbReference type="Pfam" id="PF00535">
    <property type="entry name" value="Glycos_transf_2"/>
    <property type="match status" value="1"/>
</dbReference>
<evidence type="ECO:0000259" key="1">
    <source>
        <dbReference type="Pfam" id="PF00535"/>
    </source>
</evidence>
<proteinExistence type="predicted"/>
<organism evidence="2 3">
    <name type="scientific">Epilithonimonas hungarica</name>
    <dbReference type="NCBI Taxonomy" id="454006"/>
    <lineage>
        <taxon>Bacteria</taxon>
        <taxon>Pseudomonadati</taxon>
        <taxon>Bacteroidota</taxon>
        <taxon>Flavobacteriia</taxon>
        <taxon>Flavobacteriales</taxon>
        <taxon>Weeksellaceae</taxon>
        <taxon>Chryseobacterium group</taxon>
        <taxon>Epilithonimonas</taxon>
    </lineage>
</organism>
<dbReference type="PANTHER" id="PTHR22916">
    <property type="entry name" value="GLYCOSYLTRANSFERASE"/>
    <property type="match status" value="1"/>
</dbReference>
<dbReference type="EMBL" id="FNBH01000002">
    <property type="protein sequence ID" value="SDF67054.1"/>
    <property type="molecule type" value="Genomic_DNA"/>
</dbReference>
<dbReference type="InterPro" id="IPR001173">
    <property type="entry name" value="Glyco_trans_2-like"/>
</dbReference>
<name>A0A1G7MZ79_9FLAO</name>
<dbReference type="AlphaFoldDB" id="A0A1G7MZ79"/>
<dbReference type="OrthoDB" id="9815829at2"/>
<dbReference type="SUPFAM" id="SSF53448">
    <property type="entry name" value="Nucleotide-diphospho-sugar transferases"/>
    <property type="match status" value="1"/>
</dbReference>
<keyword evidence="3" id="KW-1185">Reference proteome</keyword>
<dbReference type="CDD" id="cd00761">
    <property type="entry name" value="Glyco_tranf_GTA_type"/>
    <property type="match status" value="1"/>
</dbReference>
<evidence type="ECO:0000313" key="2">
    <source>
        <dbReference type="EMBL" id="SDF67054.1"/>
    </source>
</evidence>
<reference evidence="3" key="1">
    <citation type="submission" date="2016-10" db="EMBL/GenBank/DDBJ databases">
        <authorList>
            <person name="Varghese N."/>
            <person name="Submissions S."/>
        </authorList>
    </citation>
    <scope>NUCLEOTIDE SEQUENCE [LARGE SCALE GENOMIC DNA]</scope>
    <source>
        <strain evidence="3">DSM 19684</strain>
    </source>
</reference>
<sequence>MKYSIAIPGYKGKFLFKCIESILCQDYADFELIIVNDASPDNLDDIVNQFNDSRIRYFKNEKNCGAENVVDNWNICLSYAQGDYFILMGDDDELMPNYLSTFDRLIKNFPDLNVYHCRSFIINDQSDIIRLTPSWPERESVYENIWHRMKGLRSQYISDFLYSREHLVSKGGFFKLPLAWASDDITSFEASMSKGIAHTQEPIFCYRESDTTISNSGSVDLKFKAIREEEIWYDNFLKNMQPEKSIDFYFYQNIKAEKNKYFLTKRIETIAYSGIRERFIFRDFLFFFKNKKQYNLTFKQVIYAFILALKKSKSKNI</sequence>
<dbReference type="Gene3D" id="3.90.550.10">
    <property type="entry name" value="Spore Coat Polysaccharide Biosynthesis Protein SpsA, Chain A"/>
    <property type="match status" value="1"/>
</dbReference>
<dbReference type="RefSeq" id="WP_089873198.1">
    <property type="nucleotide sequence ID" value="NZ_FNBH01000002.1"/>
</dbReference>
<accession>A0A1G7MZ79</accession>
<evidence type="ECO:0000313" key="3">
    <source>
        <dbReference type="Proteomes" id="UP000199203"/>
    </source>
</evidence>
<keyword evidence="2" id="KW-0808">Transferase</keyword>
<dbReference type="Proteomes" id="UP000199203">
    <property type="component" value="Unassembled WGS sequence"/>
</dbReference>
<dbReference type="GO" id="GO:0016758">
    <property type="term" value="F:hexosyltransferase activity"/>
    <property type="evidence" value="ECO:0007669"/>
    <property type="project" value="UniProtKB-ARBA"/>
</dbReference>
<protein>
    <submittedName>
        <fullName evidence="2">Glycosyl transferase family 2</fullName>
    </submittedName>
</protein>
<feature type="domain" description="Glycosyltransferase 2-like" evidence="1">
    <location>
        <begin position="4"/>
        <end position="126"/>
    </location>
</feature>